<dbReference type="Pfam" id="PF06253">
    <property type="entry name" value="MTTB"/>
    <property type="match status" value="1"/>
</dbReference>
<dbReference type="GO" id="GO:0015948">
    <property type="term" value="P:methanogenesis"/>
    <property type="evidence" value="ECO:0007669"/>
    <property type="project" value="InterPro"/>
</dbReference>
<proteinExistence type="inferred from homology"/>
<evidence type="ECO:0000256" key="2">
    <source>
        <dbReference type="ARBA" id="ARBA00022603"/>
    </source>
</evidence>
<gene>
    <name evidence="4" type="ORF">S03H2_45252</name>
</gene>
<dbReference type="GO" id="GO:0008168">
    <property type="term" value="F:methyltransferase activity"/>
    <property type="evidence" value="ECO:0007669"/>
    <property type="project" value="UniProtKB-KW"/>
</dbReference>
<dbReference type="InterPro" id="IPR038601">
    <property type="entry name" value="MttB-like_sf"/>
</dbReference>
<name>X1JIH5_9ZZZZ</name>
<evidence type="ECO:0000256" key="3">
    <source>
        <dbReference type="ARBA" id="ARBA00022679"/>
    </source>
</evidence>
<protein>
    <submittedName>
        <fullName evidence="4">Uncharacterized protein</fullName>
    </submittedName>
</protein>
<accession>X1JIH5</accession>
<comment type="caution">
    <text evidence="4">The sequence shown here is derived from an EMBL/GenBank/DDBJ whole genome shotgun (WGS) entry which is preliminary data.</text>
</comment>
<comment type="similarity">
    <text evidence="1">Belongs to the trimethylamine methyltransferase family.</text>
</comment>
<dbReference type="AlphaFoldDB" id="X1JIH5"/>
<feature type="non-terminal residue" evidence="4">
    <location>
        <position position="1"/>
    </location>
</feature>
<reference evidence="4" key="1">
    <citation type="journal article" date="2014" name="Front. Microbiol.">
        <title>High frequency of phylogenetically diverse reductive dehalogenase-homologous genes in deep subseafloor sedimentary metagenomes.</title>
        <authorList>
            <person name="Kawai M."/>
            <person name="Futagami T."/>
            <person name="Toyoda A."/>
            <person name="Takaki Y."/>
            <person name="Nishi S."/>
            <person name="Hori S."/>
            <person name="Arai W."/>
            <person name="Tsubouchi T."/>
            <person name="Morono Y."/>
            <person name="Uchiyama I."/>
            <person name="Ito T."/>
            <person name="Fujiyama A."/>
            <person name="Inagaki F."/>
            <person name="Takami H."/>
        </authorList>
    </citation>
    <scope>NUCLEOTIDE SEQUENCE</scope>
    <source>
        <strain evidence="4">Expedition CK06-06</strain>
    </source>
</reference>
<dbReference type="GO" id="GO:0032259">
    <property type="term" value="P:methylation"/>
    <property type="evidence" value="ECO:0007669"/>
    <property type="project" value="UniProtKB-KW"/>
</dbReference>
<evidence type="ECO:0000313" key="4">
    <source>
        <dbReference type="EMBL" id="GAH69533.1"/>
    </source>
</evidence>
<keyword evidence="2" id="KW-0489">Methyltransferase</keyword>
<keyword evidence="3" id="KW-0808">Transferase</keyword>
<dbReference type="InterPro" id="IPR010426">
    <property type="entry name" value="MTTB_MeTrfase"/>
</dbReference>
<dbReference type="Gene3D" id="3.20.20.480">
    <property type="entry name" value="Trimethylamine methyltransferase-like"/>
    <property type="match status" value="1"/>
</dbReference>
<dbReference type="EMBL" id="BARU01028345">
    <property type="protein sequence ID" value="GAH69533.1"/>
    <property type="molecule type" value="Genomic_DNA"/>
</dbReference>
<evidence type="ECO:0000256" key="1">
    <source>
        <dbReference type="ARBA" id="ARBA00007137"/>
    </source>
</evidence>
<organism evidence="4">
    <name type="scientific">marine sediment metagenome</name>
    <dbReference type="NCBI Taxonomy" id="412755"/>
    <lineage>
        <taxon>unclassified sequences</taxon>
        <taxon>metagenomes</taxon>
        <taxon>ecological metagenomes</taxon>
    </lineage>
</organism>
<sequence>VIIRAAKNRSYLMDEHTLAHMRKAMWVPSFIQRTSLEEWGSSGSKTVQKKVREKLMDLLH</sequence>